<name>A0ABQ1U244_9BACT</name>
<dbReference type="InterPro" id="IPR050463">
    <property type="entry name" value="Gfo/Idh/MocA_oxidrdct_glycsds"/>
</dbReference>
<evidence type="ECO:0000256" key="1">
    <source>
        <dbReference type="ARBA" id="ARBA00023002"/>
    </source>
</evidence>
<dbReference type="InterPro" id="IPR055170">
    <property type="entry name" value="GFO_IDH_MocA-like_dom"/>
</dbReference>
<reference evidence="5" key="1">
    <citation type="journal article" date="2019" name="Int. J. Syst. Evol. Microbiol.">
        <title>The Global Catalogue of Microorganisms (GCM) 10K type strain sequencing project: providing services to taxonomists for standard genome sequencing and annotation.</title>
        <authorList>
            <consortium name="The Broad Institute Genomics Platform"/>
            <consortium name="The Broad Institute Genome Sequencing Center for Infectious Disease"/>
            <person name="Wu L."/>
            <person name="Ma J."/>
        </authorList>
    </citation>
    <scope>NUCLEOTIDE SEQUENCE [LARGE SCALE GENOMIC DNA]</scope>
    <source>
        <strain evidence="5">CGMCC 1.15197</strain>
    </source>
</reference>
<gene>
    <name evidence="4" type="ORF">GCM10011383_20270</name>
</gene>
<dbReference type="Proteomes" id="UP000632273">
    <property type="component" value="Unassembled WGS sequence"/>
</dbReference>
<dbReference type="Gene3D" id="3.30.360.10">
    <property type="entry name" value="Dihydrodipicolinate Reductase, domain 2"/>
    <property type="match status" value="1"/>
</dbReference>
<dbReference type="SUPFAM" id="SSF51735">
    <property type="entry name" value="NAD(P)-binding Rossmann-fold domains"/>
    <property type="match status" value="1"/>
</dbReference>
<keyword evidence="1" id="KW-0560">Oxidoreductase</keyword>
<sequence length="346" mass="36911">MSDSPSNLAQHTTAASVTKPKLGFLGVGWIGRSRLEAITKQGLAEVAYVADPVPQNTEAAIQSAPAAVEVDSLDAILAQPELAGVVIATPSALHAEQSIQALQAGKSVFCQKPLGRTAAETRQVVAAARAANKLLGVDLSYRYIRAMQEVCRVVQSGELGTVYAVELVFHNAYGPDKPWFYDPKLSGGGCVVDLGVHLVDLALWSLNFPQVQSVTSALFSKGQPLTNPAEQVEDYATASIALASGAHVQLTCSWNLPAGQEAIIGATFYGTQGGVAFRNLNGSFYDFAAERYYGTRTERLSSPPDEWSGRAGAVWAERLAQGESYSEEAEEFVRVAEVLDKIYGRA</sequence>
<organism evidence="4 5">
    <name type="scientific">Hymenobacter cavernae</name>
    <dbReference type="NCBI Taxonomy" id="2044852"/>
    <lineage>
        <taxon>Bacteria</taxon>
        <taxon>Pseudomonadati</taxon>
        <taxon>Bacteroidota</taxon>
        <taxon>Cytophagia</taxon>
        <taxon>Cytophagales</taxon>
        <taxon>Hymenobacteraceae</taxon>
        <taxon>Hymenobacter</taxon>
    </lineage>
</organism>
<feature type="domain" description="GFO/IDH/MocA-like oxidoreductase" evidence="3">
    <location>
        <begin position="148"/>
        <end position="275"/>
    </location>
</feature>
<proteinExistence type="predicted"/>
<evidence type="ECO:0000313" key="5">
    <source>
        <dbReference type="Proteomes" id="UP000632273"/>
    </source>
</evidence>
<dbReference type="EMBL" id="BMHT01000003">
    <property type="protein sequence ID" value="GGF09055.1"/>
    <property type="molecule type" value="Genomic_DNA"/>
</dbReference>
<accession>A0ABQ1U244</accession>
<feature type="domain" description="Gfo/Idh/MocA-like oxidoreductase N-terminal" evidence="2">
    <location>
        <begin position="22"/>
        <end position="138"/>
    </location>
</feature>
<dbReference type="SUPFAM" id="SSF55347">
    <property type="entry name" value="Glyceraldehyde-3-phosphate dehydrogenase-like, C-terminal domain"/>
    <property type="match status" value="1"/>
</dbReference>
<evidence type="ECO:0000259" key="3">
    <source>
        <dbReference type="Pfam" id="PF22725"/>
    </source>
</evidence>
<dbReference type="Pfam" id="PF01408">
    <property type="entry name" value="GFO_IDH_MocA"/>
    <property type="match status" value="1"/>
</dbReference>
<comment type="caution">
    <text evidence="4">The sequence shown here is derived from an EMBL/GenBank/DDBJ whole genome shotgun (WGS) entry which is preliminary data.</text>
</comment>
<dbReference type="InterPro" id="IPR036291">
    <property type="entry name" value="NAD(P)-bd_dom_sf"/>
</dbReference>
<evidence type="ECO:0000313" key="4">
    <source>
        <dbReference type="EMBL" id="GGF09055.1"/>
    </source>
</evidence>
<dbReference type="Pfam" id="PF22725">
    <property type="entry name" value="GFO_IDH_MocA_C3"/>
    <property type="match status" value="1"/>
</dbReference>
<dbReference type="PANTHER" id="PTHR43818">
    <property type="entry name" value="BCDNA.GH03377"/>
    <property type="match status" value="1"/>
</dbReference>
<dbReference type="PANTHER" id="PTHR43818:SF11">
    <property type="entry name" value="BCDNA.GH03377"/>
    <property type="match status" value="1"/>
</dbReference>
<dbReference type="Gene3D" id="3.40.50.720">
    <property type="entry name" value="NAD(P)-binding Rossmann-like Domain"/>
    <property type="match status" value="1"/>
</dbReference>
<dbReference type="RefSeq" id="WP_188813698.1">
    <property type="nucleotide sequence ID" value="NZ_BMHT01000003.1"/>
</dbReference>
<keyword evidence="5" id="KW-1185">Reference proteome</keyword>
<dbReference type="InterPro" id="IPR000683">
    <property type="entry name" value="Gfo/Idh/MocA-like_OxRdtase_N"/>
</dbReference>
<evidence type="ECO:0000259" key="2">
    <source>
        <dbReference type="Pfam" id="PF01408"/>
    </source>
</evidence>
<protein>
    <submittedName>
        <fullName evidence="4">Oxidoreductase</fullName>
    </submittedName>
</protein>